<dbReference type="KEGG" id="ntg:NSCAC_0104"/>
<dbReference type="GO" id="GO:0032259">
    <property type="term" value="P:methylation"/>
    <property type="evidence" value="ECO:0007669"/>
    <property type="project" value="UniProtKB-KW"/>
</dbReference>
<dbReference type="Proteomes" id="UP000516072">
    <property type="component" value="Chromosome"/>
</dbReference>
<evidence type="ECO:0000256" key="3">
    <source>
        <dbReference type="ARBA" id="ARBA00022691"/>
    </source>
</evidence>
<keyword evidence="2" id="KW-0808">Transferase</keyword>
<evidence type="ECO:0000313" key="5">
    <source>
        <dbReference type="Proteomes" id="UP000516072"/>
    </source>
</evidence>
<dbReference type="GO" id="GO:0008171">
    <property type="term" value="F:O-methyltransferase activity"/>
    <property type="evidence" value="ECO:0007669"/>
    <property type="project" value="InterPro"/>
</dbReference>
<evidence type="ECO:0008006" key="6">
    <source>
        <dbReference type="Google" id="ProtNLM"/>
    </source>
</evidence>
<evidence type="ECO:0000256" key="2">
    <source>
        <dbReference type="ARBA" id="ARBA00022679"/>
    </source>
</evidence>
<dbReference type="PROSITE" id="PS51682">
    <property type="entry name" value="SAM_OMT_I"/>
    <property type="match status" value="1"/>
</dbReference>
<protein>
    <recommendedName>
        <fullName evidence="6">Methyltransferase</fullName>
    </recommendedName>
</protein>
<evidence type="ECO:0000313" key="4">
    <source>
        <dbReference type="EMBL" id="CAB1274309.1"/>
    </source>
</evidence>
<dbReference type="RefSeq" id="WP_197744508.1">
    <property type="nucleotide sequence ID" value="NZ_LR778175.1"/>
</dbReference>
<accession>A0A7G1Q7I2</accession>
<dbReference type="Gene3D" id="3.40.50.150">
    <property type="entry name" value="Vaccinia Virus protein VP39"/>
    <property type="match status" value="1"/>
</dbReference>
<keyword evidence="1" id="KW-0489">Methyltransferase</keyword>
<evidence type="ECO:0000256" key="1">
    <source>
        <dbReference type="ARBA" id="ARBA00022603"/>
    </source>
</evidence>
<dbReference type="CDD" id="cd02440">
    <property type="entry name" value="AdoMet_MTases"/>
    <property type="match status" value="1"/>
</dbReference>
<name>A0A7G1Q7I2_9GAMM</name>
<dbReference type="InterPro" id="IPR029063">
    <property type="entry name" value="SAM-dependent_MTases_sf"/>
</dbReference>
<dbReference type="AlphaFoldDB" id="A0A7G1Q7I2"/>
<sequence>MNSLQEDIKLYTLLKRLHARSTAQNEEIQDYIAVAGSKSIAGTTSDMIAGRVFWQDKLVALDQDKAQFCYHLCRAMSTRKAVEIGTSYGVSTLYLAAAIRDNGGGTVIATEYESIKATAARAHFLEAGLVDQIDLREGDLRQTLQSLPHNLDFVLMDIWLPMVHPALEIIDPYLRPGAVIIADNTESFRKDYTDFFTYLKTHKYTTQTLPFEGGLEMSIKLG</sequence>
<keyword evidence="5" id="KW-1185">Reference proteome</keyword>
<dbReference type="InterPro" id="IPR002935">
    <property type="entry name" value="SAM_O-MeTrfase"/>
</dbReference>
<keyword evidence="3" id="KW-0949">S-adenosyl-L-methionine</keyword>
<dbReference type="Pfam" id="PF13578">
    <property type="entry name" value="Methyltransf_24"/>
    <property type="match status" value="1"/>
</dbReference>
<dbReference type="EMBL" id="LR778175">
    <property type="protein sequence ID" value="CAB1274309.1"/>
    <property type="molecule type" value="Genomic_DNA"/>
</dbReference>
<proteinExistence type="predicted"/>
<organism evidence="4 5">
    <name type="scientific">Candidatus Nitrosacidococcus tergens</name>
    <dbReference type="NCBI Taxonomy" id="553981"/>
    <lineage>
        <taxon>Bacteria</taxon>
        <taxon>Pseudomonadati</taxon>
        <taxon>Pseudomonadota</taxon>
        <taxon>Gammaproteobacteria</taxon>
        <taxon>Chromatiales</taxon>
        <taxon>Chromatiaceae</taxon>
        <taxon>Candidatus Nitrosacidococcus</taxon>
    </lineage>
</organism>
<reference evidence="4 5" key="1">
    <citation type="submission" date="2020-03" db="EMBL/GenBank/DDBJ databases">
        <authorList>
            <person name="Picone N."/>
        </authorList>
    </citation>
    <scope>NUCLEOTIDE SEQUENCE [LARGE SCALE GENOMIC DNA]</scope>
    <source>
        <strain evidence="4">NSCAC1</strain>
    </source>
</reference>
<dbReference type="SUPFAM" id="SSF53335">
    <property type="entry name" value="S-adenosyl-L-methionine-dependent methyltransferases"/>
    <property type="match status" value="1"/>
</dbReference>
<dbReference type="PANTHER" id="PTHR43167">
    <property type="entry name" value="PUTATIVE (AFU_ORTHOLOGUE AFUA_6G01830)-RELATED"/>
    <property type="match status" value="1"/>
</dbReference>
<gene>
    <name evidence="4" type="ORF">NSCAC_0104</name>
</gene>
<dbReference type="PANTHER" id="PTHR43167:SF1">
    <property type="entry name" value="PUTATIVE (AFU_ORTHOLOGUE AFUA_6G01830)-RELATED"/>
    <property type="match status" value="1"/>
</dbReference>